<dbReference type="Gene3D" id="3.30.70.270">
    <property type="match status" value="1"/>
</dbReference>
<accession>A0ABM0MSB6</accession>
<dbReference type="GeneID" id="102802203"/>
<dbReference type="PANTHER" id="PTHR37984">
    <property type="entry name" value="PROTEIN CBG26694"/>
    <property type="match status" value="1"/>
</dbReference>
<evidence type="ECO:0000259" key="1">
    <source>
        <dbReference type="Pfam" id="PF00078"/>
    </source>
</evidence>
<gene>
    <name evidence="3" type="primary">LOC102802203</name>
</gene>
<organism evidence="2 3">
    <name type="scientific">Saccoglossus kowalevskii</name>
    <name type="common">Acorn worm</name>
    <dbReference type="NCBI Taxonomy" id="10224"/>
    <lineage>
        <taxon>Eukaryota</taxon>
        <taxon>Metazoa</taxon>
        <taxon>Hemichordata</taxon>
        <taxon>Enteropneusta</taxon>
        <taxon>Harrimaniidae</taxon>
        <taxon>Saccoglossus</taxon>
    </lineage>
</organism>
<name>A0ABM0MSB6_SACKO</name>
<keyword evidence="2" id="KW-1185">Reference proteome</keyword>
<dbReference type="Pfam" id="PF00078">
    <property type="entry name" value="RVT_1"/>
    <property type="match status" value="1"/>
</dbReference>
<sequence>MPVQREHFQLPAANEVTSKLSVATVFRKLDAKDGYWYVKLDAESSKLTKFNIPFRQYKFNKLPFALNSNEVFQKKMQQAFEGIDGVDVIFDDILINANNDEEHDMRLGQALDRAREKGTKLKKQNC</sequence>
<dbReference type="Gene3D" id="3.10.10.10">
    <property type="entry name" value="HIV Type 1 Reverse Transcriptase, subunit A, domain 1"/>
    <property type="match status" value="1"/>
</dbReference>
<reference evidence="3" key="1">
    <citation type="submission" date="2025-08" db="UniProtKB">
        <authorList>
            <consortium name="RefSeq"/>
        </authorList>
    </citation>
    <scope>IDENTIFICATION</scope>
    <source>
        <tissue evidence="3">Testes</tissue>
    </source>
</reference>
<dbReference type="Proteomes" id="UP000694865">
    <property type="component" value="Unplaced"/>
</dbReference>
<protein>
    <submittedName>
        <fullName evidence="3">Uncharacterized protein K02A2.6-like</fullName>
    </submittedName>
</protein>
<dbReference type="SUPFAM" id="SSF56672">
    <property type="entry name" value="DNA/RNA polymerases"/>
    <property type="match status" value="1"/>
</dbReference>
<dbReference type="InterPro" id="IPR050951">
    <property type="entry name" value="Retrovirus_Pol_polyprotein"/>
</dbReference>
<dbReference type="PANTHER" id="PTHR37984:SF7">
    <property type="entry name" value="INTEGRASE CATALYTIC DOMAIN-CONTAINING PROTEIN"/>
    <property type="match status" value="1"/>
</dbReference>
<evidence type="ECO:0000313" key="2">
    <source>
        <dbReference type="Proteomes" id="UP000694865"/>
    </source>
</evidence>
<dbReference type="InterPro" id="IPR043502">
    <property type="entry name" value="DNA/RNA_pol_sf"/>
</dbReference>
<evidence type="ECO:0000313" key="3">
    <source>
        <dbReference type="RefSeq" id="XP_006822907.1"/>
    </source>
</evidence>
<proteinExistence type="predicted"/>
<dbReference type="InterPro" id="IPR000477">
    <property type="entry name" value="RT_dom"/>
</dbReference>
<feature type="domain" description="Reverse transcriptase" evidence="1">
    <location>
        <begin position="17"/>
        <end position="124"/>
    </location>
</feature>
<dbReference type="InterPro" id="IPR043128">
    <property type="entry name" value="Rev_trsase/Diguanyl_cyclase"/>
</dbReference>
<dbReference type="CDD" id="cd01647">
    <property type="entry name" value="RT_LTR"/>
    <property type="match status" value="1"/>
</dbReference>
<dbReference type="RefSeq" id="XP_006822907.1">
    <property type="nucleotide sequence ID" value="XM_006822844.1"/>
</dbReference>